<feature type="signal peptide" evidence="2">
    <location>
        <begin position="1"/>
        <end position="24"/>
    </location>
</feature>
<name>A0A2N6T644_9CORY</name>
<evidence type="ECO:0000313" key="4">
    <source>
        <dbReference type="Proteomes" id="UP000235836"/>
    </source>
</evidence>
<proteinExistence type="predicted"/>
<dbReference type="AlphaFoldDB" id="A0A2N6T644"/>
<evidence type="ECO:0000313" key="3">
    <source>
        <dbReference type="EMBL" id="PMC64783.1"/>
    </source>
</evidence>
<accession>A0A2N6T644</accession>
<feature type="region of interest" description="Disordered" evidence="1">
    <location>
        <begin position="23"/>
        <end position="63"/>
    </location>
</feature>
<keyword evidence="4" id="KW-1185">Reference proteome</keyword>
<feature type="chain" id="PRO_5014808248" description="Acid phosphatase" evidence="2">
    <location>
        <begin position="25"/>
        <end position="63"/>
    </location>
</feature>
<evidence type="ECO:0000256" key="2">
    <source>
        <dbReference type="SAM" id="SignalP"/>
    </source>
</evidence>
<protein>
    <recommendedName>
        <fullName evidence="5">Acid phosphatase</fullName>
    </recommendedName>
</protein>
<dbReference type="Proteomes" id="UP000235836">
    <property type="component" value="Unassembled WGS sequence"/>
</dbReference>
<evidence type="ECO:0000256" key="1">
    <source>
        <dbReference type="SAM" id="MobiDB-lite"/>
    </source>
</evidence>
<evidence type="ECO:0008006" key="5">
    <source>
        <dbReference type="Google" id="ProtNLM"/>
    </source>
</evidence>
<reference evidence="3 4" key="1">
    <citation type="submission" date="2017-09" db="EMBL/GenBank/DDBJ databases">
        <title>Bacterial strain isolated from the female urinary microbiota.</title>
        <authorList>
            <person name="Thomas-White K."/>
            <person name="Kumar N."/>
            <person name="Forster S."/>
            <person name="Putonti C."/>
            <person name="Lawley T."/>
            <person name="Wolfe A.J."/>
        </authorList>
    </citation>
    <scope>NUCLEOTIDE SEQUENCE [LARGE SCALE GENOMIC DNA]</scope>
    <source>
        <strain evidence="3 4">UMB0792</strain>
    </source>
</reference>
<comment type="caution">
    <text evidence="3">The sequence shown here is derived from an EMBL/GenBank/DDBJ whole genome shotgun (WGS) entry which is preliminary data.</text>
</comment>
<dbReference type="EMBL" id="PNHG01000004">
    <property type="protein sequence ID" value="PMC64783.1"/>
    <property type="molecule type" value="Genomic_DNA"/>
</dbReference>
<feature type="compositionally biased region" description="Low complexity" evidence="1">
    <location>
        <begin position="43"/>
        <end position="53"/>
    </location>
</feature>
<sequence length="63" mass="6725">MKSRFVAVALATCVLVGVAAPAHAEAGHPVDQRSSVKPVLELSSPSHSSQHWSFATDEQLKEK</sequence>
<gene>
    <name evidence="3" type="ORF">CJ203_03755</name>
</gene>
<organism evidence="3 4">
    <name type="scientific">Corynebacterium tuscaniense</name>
    <dbReference type="NCBI Taxonomy" id="302449"/>
    <lineage>
        <taxon>Bacteria</taxon>
        <taxon>Bacillati</taxon>
        <taxon>Actinomycetota</taxon>
        <taxon>Actinomycetes</taxon>
        <taxon>Mycobacteriales</taxon>
        <taxon>Corynebacteriaceae</taxon>
        <taxon>Corynebacterium</taxon>
    </lineage>
</organism>
<dbReference type="RefSeq" id="WP_102723603.1">
    <property type="nucleotide sequence ID" value="NZ_PNHG01000004.1"/>
</dbReference>
<keyword evidence="2" id="KW-0732">Signal</keyword>